<name>A0ABQ1U1T8_9GAMM</name>
<reference evidence="2" key="1">
    <citation type="journal article" date="2019" name="Int. J. Syst. Evol. Microbiol.">
        <title>The Global Catalogue of Microorganisms (GCM) 10K type strain sequencing project: providing services to taxonomists for standard genome sequencing and annotation.</title>
        <authorList>
            <consortium name="The Broad Institute Genomics Platform"/>
            <consortium name="The Broad Institute Genome Sequencing Center for Infectious Disease"/>
            <person name="Wu L."/>
            <person name="Ma J."/>
        </authorList>
    </citation>
    <scope>NUCLEOTIDE SEQUENCE [LARGE SCALE GENOMIC DNA]</scope>
    <source>
        <strain evidence="2">CGMCC 1.15394</strain>
    </source>
</reference>
<dbReference type="EMBL" id="BMIT01000017">
    <property type="protein sequence ID" value="GGF07000.1"/>
    <property type="molecule type" value="Genomic_DNA"/>
</dbReference>
<gene>
    <name evidence="1" type="ORF">GCM10008027_34870</name>
</gene>
<evidence type="ECO:0000313" key="1">
    <source>
        <dbReference type="EMBL" id="GGF07000.1"/>
    </source>
</evidence>
<keyword evidence="2" id="KW-1185">Reference proteome</keyword>
<comment type="caution">
    <text evidence="1">The sequence shown here is derived from an EMBL/GenBank/DDBJ whole genome shotgun (WGS) entry which is preliminary data.</text>
</comment>
<evidence type="ECO:0000313" key="2">
    <source>
        <dbReference type="Proteomes" id="UP000638462"/>
    </source>
</evidence>
<protein>
    <submittedName>
        <fullName evidence="1">Uncharacterized protein</fullName>
    </submittedName>
</protein>
<proteinExistence type="predicted"/>
<sequence>MLNQVRTAILNVLNSANVGTFYKKERFSKNTQELKAMYAQGDGISGGYIRLKRRKRQNPYATRTTVTYTFDVVFLKSFVDDEDSQEHFENAIESLDDAFAGDPLLNDLVDDLDEGDDTGLILDDHSPVMFCGVLCHQARMRLTVNVSS</sequence>
<dbReference type="RefSeq" id="WP_188730622.1">
    <property type="nucleotide sequence ID" value="NZ_BMIT01000017.1"/>
</dbReference>
<accession>A0ABQ1U1T8</accession>
<dbReference type="Proteomes" id="UP000638462">
    <property type="component" value="Unassembled WGS sequence"/>
</dbReference>
<organism evidence="1 2">
    <name type="scientific">Pseudoalteromonas gelatinilytica</name>
    <dbReference type="NCBI Taxonomy" id="1703256"/>
    <lineage>
        <taxon>Bacteria</taxon>
        <taxon>Pseudomonadati</taxon>
        <taxon>Pseudomonadota</taxon>
        <taxon>Gammaproteobacteria</taxon>
        <taxon>Alteromonadales</taxon>
        <taxon>Pseudoalteromonadaceae</taxon>
        <taxon>Pseudoalteromonas</taxon>
    </lineage>
</organism>